<dbReference type="InterPro" id="IPR051269">
    <property type="entry name" value="Fe-S_cluster_ET"/>
</dbReference>
<proteinExistence type="predicted"/>
<dbReference type="InterPro" id="IPR017896">
    <property type="entry name" value="4Fe4S_Fe-S-bd"/>
</dbReference>
<evidence type="ECO:0000256" key="4">
    <source>
        <dbReference type="ARBA" id="ARBA00023004"/>
    </source>
</evidence>
<dbReference type="InterPro" id="IPR001080">
    <property type="entry name" value="3Fe4S_ferredoxin"/>
</dbReference>
<sequence length="62" mass="6664">MKFTVDQNLCIGCEACQGIAPEVFEFPDGTSSVKIDPVPEELQKSALAAEENCPVEAISHIL</sequence>
<evidence type="ECO:0000256" key="3">
    <source>
        <dbReference type="ARBA" id="ARBA00022982"/>
    </source>
</evidence>
<keyword evidence="4 6" id="KW-0408">Iron</keyword>
<dbReference type="PRINTS" id="PR00352">
    <property type="entry name" value="3FE4SFRDOXIN"/>
</dbReference>
<evidence type="ECO:0000259" key="7">
    <source>
        <dbReference type="PROSITE" id="PS51379"/>
    </source>
</evidence>
<evidence type="ECO:0000313" key="8">
    <source>
        <dbReference type="EMBL" id="VGO18442.1"/>
    </source>
</evidence>
<keyword evidence="3 6" id="KW-0249">Electron transport</keyword>
<dbReference type="PANTHER" id="PTHR36923:SF3">
    <property type="entry name" value="FERREDOXIN"/>
    <property type="match status" value="1"/>
</dbReference>
<dbReference type="PROSITE" id="PS51379">
    <property type="entry name" value="4FE4S_FER_2"/>
    <property type="match status" value="1"/>
</dbReference>
<dbReference type="GO" id="GO:0051536">
    <property type="term" value="F:iron-sulfur cluster binding"/>
    <property type="evidence" value="ECO:0007669"/>
    <property type="project" value="UniProtKB-KW"/>
</dbReference>
<keyword evidence="9" id="KW-1185">Reference proteome</keyword>
<dbReference type="AlphaFoldDB" id="A0A6C2UE01"/>
<dbReference type="EMBL" id="CAAHFH010000001">
    <property type="protein sequence ID" value="VGO18442.1"/>
    <property type="molecule type" value="Genomic_DNA"/>
</dbReference>
<keyword evidence="5 6" id="KW-0411">Iron-sulfur</keyword>
<evidence type="ECO:0000256" key="6">
    <source>
        <dbReference type="RuleBase" id="RU368020"/>
    </source>
</evidence>
<comment type="function">
    <text evidence="6">Ferredoxins are iron-sulfur proteins that transfer electrons in a wide variety of metabolic reactions.</text>
</comment>
<dbReference type="GO" id="GO:0005506">
    <property type="term" value="F:iron ion binding"/>
    <property type="evidence" value="ECO:0007669"/>
    <property type="project" value="UniProtKB-UniRule"/>
</dbReference>
<gene>
    <name evidence="8" type="ORF">SCARR_00495</name>
</gene>
<dbReference type="GO" id="GO:0009055">
    <property type="term" value="F:electron transfer activity"/>
    <property type="evidence" value="ECO:0007669"/>
    <property type="project" value="UniProtKB-UniRule"/>
</dbReference>
<organism evidence="8 9">
    <name type="scientific">Pontiella sulfatireligans</name>
    <dbReference type="NCBI Taxonomy" id="2750658"/>
    <lineage>
        <taxon>Bacteria</taxon>
        <taxon>Pseudomonadati</taxon>
        <taxon>Kiritimatiellota</taxon>
        <taxon>Kiritimatiellia</taxon>
        <taxon>Kiritimatiellales</taxon>
        <taxon>Pontiellaceae</taxon>
        <taxon>Pontiella</taxon>
    </lineage>
</organism>
<evidence type="ECO:0000256" key="1">
    <source>
        <dbReference type="ARBA" id="ARBA00022448"/>
    </source>
</evidence>
<feature type="domain" description="4Fe-4S ferredoxin-type" evidence="7">
    <location>
        <begin position="1"/>
        <end position="29"/>
    </location>
</feature>
<name>A0A6C2UE01_9BACT</name>
<accession>A0A6C2UE01</accession>
<evidence type="ECO:0000256" key="5">
    <source>
        <dbReference type="ARBA" id="ARBA00023014"/>
    </source>
</evidence>
<dbReference type="SUPFAM" id="SSF54862">
    <property type="entry name" value="4Fe-4S ferredoxins"/>
    <property type="match status" value="1"/>
</dbReference>
<reference evidence="8 9" key="1">
    <citation type="submission" date="2019-04" db="EMBL/GenBank/DDBJ databases">
        <authorList>
            <person name="Van Vliet M D."/>
        </authorList>
    </citation>
    <scope>NUCLEOTIDE SEQUENCE [LARGE SCALE GENOMIC DNA]</scope>
    <source>
        <strain evidence="8 9">F21</strain>
    </source>
</reference>
<evidence type="ECO:0000256" key="2">
    <source>
        <dbReference type="ARBA" id="ARBA00022723"/>
    </source>
</evidence>
<dbReference type="Pfam" id="PF13370">
    <property type="entry name" value="Fer4_13"/>
    <property type="match status" value="1"/>
</dbReference>
<evidence type="ECO:0000313" key="9">
    <source>
        <dbReference type="Proteomes" id="UP000346198"/>
    </source>
</evidence>
<dbReference type="Gene3D" id="3.30.70.20">
    <property type="match status" value="1"/>
</dbReference>
<dbReference type="Proteomes" id="UP000346198">
    <property type="component" value="Unassembled WGS sequence"/>
</dbReference>
<dbReference type="PANTHER" id="PTHR36923">
    <property type="entry name" value="FERREDOXIN"/>
    <property type="match status" value="1"/>
</dbReference>
<keyword evidence="2 6" id="KW-0479">Metal-binding</keyword>
<protein>
    <recommendedName>
        <fullName evidence="6">Ferredoxin</fullName>
    </recommendedName>
</protein>
<keyword evidence="1 6" id="KW-0813">Transport</keyword>
<dbReference type="RefSeq" id="WP_136059924.1">
    <property type="nucleotide sequence ID" value="NZ_CAAHFH010000001.1"/>
</dbReference>